<proteinExistence type="predicted"/>
<evidence type="ECO:0000313" key="2">
    <source>
        <dbReference type="EMBL" id="PKR48315.1"/>
    </source>
</evidence>
<feature type="region of interest" description="Disordered" evidence="1">
    <location>
        <begin position="94"/>
        <end position="117"/>
    </location>
</feature>
<dbReference type="Proteomes" id="UP000233365">
    <property type="component" value="Unassembled WGS sequence"/>
</dbReference>
<reference evidence="2 3" key="1">
    <citation type="submission" date="2017-11" db="EMBL/GenBank/DDBJ databases">
        <title>Biodiversity and function of Thalassospira species in the particle-attached aromatic-hydrocarbon-degrading consortia from the surface seawater of the China South Sea.</title>
        <authorList>
            <person name="Dong C."/>
            <person name="Liu R."/>
            <person name="Shao Z."/>
        </authorList>
    </citation>
    <scope>NUCLEOTIDE SEQUENCE [LARGE SCALE GENOMIC DNA]</scope>
    <source>
        <strain evidence="2 3">139Z-12</strain>
    </source>
</reference>
<feature type="region of interest" description="Disordered" evidence="1">
    <location>
        <begin position="1"/>
        <end position="77"/>
    </location>
</feature>
<gene>
    <name evidence="2" type="ORF">CU041_16615</name>
</gene>
<comment type="caution">
    <text evidence="2">The sequence shown here is derived from an EMBL/GenBank/DDBJ whole genome shotgun (WGS) entry which is preliminary data.</text>
</comment>
<feature type="compositionally biased region" description="Polar residues" evidence="1">
    <location>
        <begin position="1"/>
        <end position="17"/>
    </location>
</feature>
<evidence type="ECO:0000313" key="3">
    <source>
        <dbReference type="Proteomes" id="UP000233365"/>
    </source>
</evidence>
<feature type="compositionally biased region" description="Low complexity" evidence="1">
    <location>
        <begin position="532"/>
        <end position="549"/>
    </location>
</feature>
<dbReference type="EMBL" id="PGTS01000006">
    <property type="protein sequence ID" value="PKR48315.1"/>
    <property type="molecule type" value="Genomic_DNA"/>
</dbReference>
<keyword evidence="3" id="KW-1185">Reference proteome</keyword>
<organism evidence="2 3">
    <name type="scientific">Thalassospira povalilytica</name>
    <dbReference type="NCBI Taxonomy" id="732237"/>
    <lineage>
        <taxon>Bacteria</taxon>
        <taxon>Pseudomonadati</taxon>
        <taxon>Pseudomonadota</taxon>
        <taxon>Alphaproteobacteria</taxon>
        <taxon>Rhodospirillales</taxon>
        <taxon>Thalassospiraceae</taxon>
        <taxon>Thalassospira</taxon>
    </lineage>
</organism>
<accession>A0ABX4R6A4</accession>
<feature type="compositionally biased region" description="Polar residues" evidence="1">
    <location>
        <begin position="162"/>
        <end position="173"/>
    </location>
</feature>
<feature type="compositionally biased region" description="Low complexity" evidence="1">
    <location>
        <begin position="498"/>
        <end position="515"/>
    </location>
</feature>
<feature type="compositionally biased region" description="Low complexity" evidence="1">
    <location>
        <begin position="174"/>
        <end position="191"/>
    </location>
</feature>
<feature type="region of interest" description="Disordered" evidence="1">
    <location>
        <begin position="162"/>
        <end position="191"/>
    </location>
</feature>
<feature type="region of interest" description="Disordered" evidence="1">
    <location>
        <begin position="484"/>
        <end position="558"/>
    </location>
</feature>
<protein>
    <submittedName>
        <fullName evidence="2">Uncharacterized protein</fullName>
    </submittedName>
</protein>
<sequence>MVNSPAISAAKSTTRATLGNACMTDSDAPKPDPAKSASSPSDGSSNLHEAGPAAAEKGLKEPTEASFAPQPGPLNEPQAALDIMTALCQEFGLIDSPPVNSPGGSSRPATPKSGQISEPGETAFEIIQRFLFDGPGTPRTGAPKPNFNSAIPDPTHVIAQAAQSPRTTGRTGNSEASAMSSSFFDSTTSSESTSQAQWGVTIINKDGSKTDLQGAVIADDMFRTAMPSLHGSASSDADTPDWTITMAQGYPMSSGRTTAQTAIGARLIADESPESLKSWKLHVGPSADAQSELSVSVPTSVPSQLRALLFDSSAQDDTLPQTSEVPVYSGGPYALHLEQAVGSIPGDAAPNLALIRLIFADRAPIPVQFEYTGTLPSPIVGGNILAGPNYTIPFWVQITPPSEGDKGASLVTLVRYDQETSFNVTAQLLTDTRSCTPTAILTCAAQSDNAACKAASMVSNSNGRLETSLTGVATSPTEDDLATYGFVLPSSTDDTAPAKPASAKTGGTKAGGASPDGSADQDAPASGEDTGSDSSASTKGSSRTTKGSTPNNSTKGGT</sequence>
<feature type="compositionally biased region" description="Polar residues" evidence="1">
    <location>
        <begin position="102"/>
        <end position="116"/>
    </location>
</feature>
<evidence type="ECO:0000256" key="1">
    <source>
        <dbReference type="SAM" id="MobiDB-lite"/>
    </source>
</evidence>
<name>A0ABX4R6A4_9PROT</name>
<feature type="compositionally biased region" description="Low complexity" evidence="1">
    <location>
        <begin position="34"/>
        <end position="45"/>
    </location>
</feature>